<name>A0A1G4AMZ6_9PEZI</name>
<comment type="caution">
    <text evidence="1">The sequence shown here is derived from an EMBL/GenBank/DDBJ whole genome shotgun (WGS) entry which is preliminary data.</text>
</comment>
<evidence type="ECO:0000313" key="1">
    <source>
        <dbReference type="EMBL" id="OHE90568.1"/>
    </source>
</evidence>
<dbReference type="GeneID" id="34567256"/>
<sequence>MHKFEPPETGWSGPILSSSLASCYIVRNISLTSAKPGTTSVLHLKCLNELFSHGIKVKVRQLAWIFALKSRGRSRNALSCHVAAMMLVREDSRVSLDVGNAA</sequence>
<accession>A0A1G4AMZ6</accession>
<proteinExistence type="predicted"/>
<evidence type="ECO:0000313" key="2">
    <source>
        <dbReference type="Proteomes" id="UP000176998"/>
    </source>
</evidence>
<dbReference type="AlphaFoldDB" id="A0A1G4AMZ6"/>
<dbReference type="RefSeq" id="XP_022467745.1">
    <property type="nucleotide sequence ID" value="XM_022625746.1"/>
</dbReference>
<organism evidence="1 2">
    <name type="scientific">Colletotrichum orchidophilum</name>
    <dbReference type="NCBI Taxonomy" id="1209926"/>
    <lineage>
        <taxon>Eukaryota</taxon>
        <taxon>Fungi</taxon>
        <taxon>Dikarya</taxon>
        <taxon>Ascomycota</taxon>
        <taxon>Pezizomycotina</taxon>
        <taxon>Sordariomycetes</taxon>
        <taxon>Hypocreomycetidae</taxon>
        <taxon>Glomerellales</taxon>
        <taxon>Glomerellaceae</taxon>
        <taxon>Colletotrichum</taxon>
    </lineage>
</organism>
<reference evidence="1 2" key="1">
    <citation type="submission" date="2016-09" db="EMBL/GenBank/DDBJ databases">
        <authorList>
            <person name="Capua I."/>
            <person name="De Benedictis P."/>
            <person name="Joannis T."/>
            <person name="Lombin L.H."/>
            <person name="Cattoli G."/>
        </authorList>
    </citation>
    <scope>NUCLEOTIDE SEQUENCE [LARGE SCALE GENOMIC DNA]</scope>
    <source>
        <strain evidence="1 2">IMI 309357</strain>
    </source>
</reference>
<dbReference type="EMBL" id="MJBS01000242">
    <property type="protein sequence ID" value="OHE90568.1"/>
    <property type="molecule type" value="Genomic_DNA"/>
</dbReference>
<dbReference type="PROSITE" id="PS51257">
    <property type="entry name" value="PROKAR_LIPOPROTEIN"/>
    <property type="match status" value="1"/>
</dbReference>
<keyword evidence="2" id="KW-1185">Reference proteome</keyword>
<dbReference type="Proteomes" id="UP000176998">
    <property type="component" value="Unassembled WGS sequence"/>
</dbReference>
<gene>
    <name evidence="1" type="ORF">CORC01_14135</name>
</gene>
<protein>
    <submittedName>
        <fullName evidence="1">Uncharacterized protein</fullName>
    </submittedName>
</protein>